<evidence type="ECO:0000256" key="7">
    <source>
        <dbReference type="SAM" id="Phobius"/>
    </source>
</evidence>
<keyword evidence="4 7" id="KW-1133">Transmembrane helix</keyword>
<keyword evidence="5 7" id="KW-0472">Membrane</keyword>
<evidence type="ECO:0000256" key="2">
    <source>
        <dbReference type="ARBA" id="ARBA00009399"/>
    </source>
</evidence>
<organism evidence="9 10">
    <name type="scientific">Kitasatospora putterlickiae</name>
    <dbReference type="NCBI Taxonomy" id="221725"/>
    <lineage>
        <taxon>Bacteria</taxon>
        <taxon>Bacillati</taxon>
        <taxon>Actinomycetota</taxon>
        <taxon>Actinomycetes</taxon>
        <taxon>Kitasatosporales</taxon>
        <taxon>Streptomycetaceae</taxon>
        <taxon>Kitasatospora</taxon>
    </lineage>
</organism>
<keyword evidence="10" id="KW-1185">Reference proteome</keyword>
<evidence type="ECO:0000256" key="1">
    <source>
        <dbReference type="ARBA" id="ARBA00004141"/>
    </source>
</evidence>
<feature type="transmembrane region" description="Helical" evidence="7">
    <location>
        <begin position="87"/>
        <end position="106"/>
    </location>
</feature>
<feature type="transmembrane region" description="Helical" evidence="7">
    <location>
        <begin position="22"/>
        <end position="42"/>
    </location>
</feature>
<evidence type="ECO:0000256" key="4">
    <source>
        <dbReference type="ARBA" id="ARBA00022989"/>
    </source>
</evidence>
<gene>
    <name evidence="9" type="ORF">GCM10009639_37080</name>
</gene>
<evidence type="ECO:0000256" key="6">
    <source>
        <dbReference type="SAM" id="MobiDB-lite"/>
    </source>
</evidence>
<comment type="subcellular location">
    <subcellularLocation>
        <location evidence="1">Membrane</location>
        <topology evidence="1">Multi-pass membrane protein</topology>
    </subcellularLocation>
</comment>
<proteinExistence type="inferred from homology"/>
<feature type="domain" description="GtrA/DPMS transmembrane" evidence="8">
    <location>
        <begin position="25"/>
        <end position="152"/>
    </location>
</feature>
<dbReference type="EMBL" id="BAAAKJ010000202">
    <property type="protein sequence ID" value="GAA1398492.1"/>
    <property type="molecule type" value="Genomic_DNA"/>
</dbReference>
<reference evidence="9 10" key="1">
    <citation type="journal article" date="2019" name="Int. J. Syst. Evol. Microbiol.">
        <title>The Global Catalogue of Microorganisms (GCM) 10K type strain sequencing project: providing services to taxonomists for standard genome sequencing and annotation.</title>
        <authorList>
            <consortium name="The Broad Institute Genomics Platform"/>
            <consortium name="The Broad Institute Genome Sequencing Center for Infectious Disease"/>
            <person name="Wu L."/>
            <person name="Ma J."/>
        </authorList>
    </citation>
    <scope>NUCLEOTIDE SEQUENCE [LARGE SCALE GENOMIC DNA]</scope>
    <source>
        <strain evidence="9 10">JCM 12393</strain>
    </source>
</reference>
<dbReference type="Proteomes" id="UP001499863">
    <property type="component" value="Unassembled WGS sequence"/>
</dbReference>
<feature type="transmembrane region" description="Helical" evidence="7">
    <location>
        <begin position="54"/>
        <end position="71"/>
    </location>
</feature>
<comment type="caution">
    <text evidence="9">The sequence shown here is derived from an EMBL/GenBank/DDBJ whole genome shotgun (WGS) entry which is preliminary data.</text>
</comment>
<dbReference type="PANTHER" id="PTHR38459">
    <property type="entry name" value="PROPHAGE BACTOPRENOL-LINKED GLUCOSE TRANSLOCASE HOMOLOG"/>
    <property type="match status" value="1"/>
</dbReference>
<name>A0ABN1Y5J9_9ACTN</name>
<keyword evidence="3 7" id="KW-0812">Transmembrane</keyword>
<feature type="transmembrane region" description="Helical" evidence="7">
    <location>
        <begin position="126"/>
        <end position="146"/>
    </location>
</feature>
<protein>
    <recommendedName>
        <fullName evidence="8">GtrA/DPMS transmembrane domain-containing protein</fullName>
    </recommendedName>
</protein>
<evidence type="ECO:0000256" key="3">
    <source>
        <dbReference type="ARBA" id="ARBA00022692"/>
    </source>
</evidence>
<evidence type="ECO:0000313" key="10">
    <source>
        <dbReference type="Proteomes" id="UP001499863"/>
    </source>
</evidence>
<accession>A0ABN1Y5J9</accession>
<evidence type="ECO:0000259" key="8">
    <source>
        <dbReference type="Pfam" id="PF04138"/>
    </source>
</evidence>
<dbReference type="InterPro" id="IPR051401">
    <property type="entry name" value="GtrA_CellWall_Glycosyl"/>
</dbReference>
<feature type="region of interest" description="Disordered" evidence="6">
    <location>
        <begin position="171"/>
        <end position="201"/>
    </location>
</feature>
<sequence length="201" mass="22033">MTQRVLARVPERVRPVLVRHRSLVKFLLVGSGCFVLTLLINYALRLTVLERKPVLALTLATVAGTGVSYLLNRRWSFRSAWRRREPLLFLLVSTVAIGVNVLPLIASRYLLDLREPWVSPVTRELADFLSGMVLGTFAAMLFRFWAMRRWVFTRVEQSVVLGPVGARPGATGTVGARPGGVGPQPGARVRSAEAGAGEGDG</sequence>
<evidence type="ECO:0000256" key="5">
    <source>
        <dbReference type="ARBA" id="ARBA00023136"/>
    </source>
</evidence>
<dbReference type="Pfam" id="PF04138">
    <property type="entry name" value="GtrA_DPMS_TM"/>
    <property type="match status" value="1"/>
</dbReference>
<dbReference type="InterPro" id="IPR007267">
    <property type="entry name" value="GtrA_DPMS_TM"/>
</dbReference>
<evidence type="ECO:0000313" key="9">
    <source>
        <dbReference type="EMBL" id="GAA1398492.1"/>
    </source>
</evidence>
<comment type="similarity">
    <text evidence="2">Belongs to the GtrA family.</text>
</comment>
<dbReference type="PANTHER" id="PTHR38459:SF1">
    <property type="entry name" value="PROPHAGE BACTOPRENOL-LINKED GLUCOSE TRANSLOCASE HOMOLOG"/>
    <property type="match status" value="1"/>
</dbReference>